<organism evidence="1 2">
    <name type="scientific">Dubosiella muris</name>
    <dbReference type="NCBI Taxonomy" id="3038133"/>
    <lineage>
        <taxon>Bacteria</taxon>
        <taxon>Bacillati</taxon>
        <taxon>Bacillota</taxon>
        <taxon>Erysipelotrichia</taxon>
        <taxon>Erysipelotrichales</taxon>
        <taxon>Erysipelotrichaceae</taxon>
        <taxon>Dubosiella</taxon>
    </lineage>
</organism>
<protein>
    <submittedName>
        <fullName evidence="1">A/G-specific adenine glycosylase</fullName>
    </submittedName>
</protein>
<comment type="caution">
    <text evidence="1">The sequence shown here is derived from an EMBL/GenBank/DDBJ whole genome shotgun (WGS) entry which is preliminary data.</text>
</comment>
<sequence length="336" mass="38574">MQERNDMTMQTKLLAWYEANARKLAFRQNRNPYFIWISEIMAQQTRIEAMLPYFENFIRLYPDLPSLAQADDESLHKAWEGLGYYSRCRNLKKCAIECVERFDGRLPSTKAELKTLPGIGDYTAGAIASIAFGEKVSAIDGNVVRVFSRLYDVRADVTKAATKKQIARLVDDSLCEPIEAYNQALMELGAMVCTPKNPKCDQCPVAAWCQTDEPETLPVKPEKKARRVERKHVYVWTDGKGFHMNRRPKTGLLANLYEFDETMPDEVVRTEPLAPYTHIFSHVEWQMDATLVFVKEDAGFYSVDQIENELALPSAFAPFFEEAREKIDEDVENEKE</sequence>
<dbReference type="EMBL" id="SRYG01000005">
    <property type="protein sequence ID" value="TGY66654.1"/>
    <property type="molecule type" value="Genomic_DNA"/>
</dbReference>
<name>A0AC61R9C4_9FIRM</name>
<evidence type="ECO:0000313" key="1">
    <source>
        <dbReference type="EMBL" id="TGY66654.1"/>
    </source>
</evidence>
<proteinExistence type="predicted"/>
<dbReference type="Proteomes" id="UP000308836">
    <property type="component" value="Unassembled WGS sequence"/>
</dbReference>
<gene>
    <name evidence="1" type="ORF">E5336_03770</name>
</gene>
<keyword evidence="2" id="KW-1185">Reference proteome</keyword>
<reference evidence="1" key="1">
    <citation type="submission" date="2019-04" db="EMBL/GenBank/DDBJ databases">
        <title>Microbes associate with the intestines of laboratory mice.</title>
        <authorList>
            <person name="Navarre W."/>
            <person name="Wong E."/>
            <person name="Huang K."/>
            <person name="Tropini C."/>
            <person name="Ng K."/>
            <person name="Yu B."/>
        </authorList>
    </citation>
    <scope>NUCLEOTIDE SEQUENCE</scope>
    <source>
        <strain evidence="1">NM09_H32</strain>
    </source>
</reference>
<evidence type="ECO:0000313" key="2">
    <source>
        <dbReference type="Proteomes" id="UP000308836"/>
    </source>
</evidence>
<accession>A0AC61R9C4</accession>